<dbReference type="Pfam" id="PF00633">
    <property type="entry name" value="HHH"/>
    <property type="match status" value="1"/>
</dbReference>
<feature type="region of interest" description="Disordered" evidence="13">
    <location>
        <begin position="1"/>
        <end position="85"/>
    </location>
</feature>
<evidence type="ECO:0000256" key="4">
    <source>
        <dbReference type="ARBA" id="ARBA00022723"/>
    </source>
</evidence>
<evidence type="ECO:0000256" key="10">
    <source>
        <dbReference type="ARBA" id="ARBA00023239"/>
    </source>
</evidence>
<accession>K8ELW6</accession>
<evidence type="ECO:0000256" key="13">
    <source>
        <dbReference type="SAM" id="MobiDB-lite"/>
    </source>
</evidence>
<comment type="cofactor">
    <cofactor evidence="1">
        <name>[4Fe-4S] cluster</name>
        <dbReference type="ChEBI" id="CHEBI:49883"/>
    </cofactor>
</comment>
<dbReference type="GO" id="GO:0000703">
    <property type="term" value="F:oxidized pyrimidine nucleobase lesion DNA N-glycosylase activity"/>
    <property type="evidence" value="ECO:0007669"/>
    <property type="project" value="UniProtKB-UniRule"/>
</dbReference>
<dbReference type="KEGG" id="bpg:Bathy12g03470"/>
<keyword evidence="3" id="KW-0004">4Fe-4S</keyword>
<dbReference type="GO" id="GO:0006289">
    <property type="term" value="P:nucleotide-excision repair"/>
    <property type="evidence" value="ECO:0007669"/>
    <property type="project" value="TreeGrafter"/>
</dbReference>
<dbReference type="eggNOG" id="KOG1921">
    <property type="taxonomic scope" value="Eukaryota"/>
</dbReference>
<dbReference type="InterPro" id="IPR030841">
    <property type="entry name" value="NTH1"/>
</dbReference>
<evidence type="ECO:0000259" key="14">
    <source>
        <dbReference type="SMART" id="SM00478"/>
    </source>
</evidence>
<dbReference type="GO" id="GO:0140078">
    <property type="term" value="F:class I DNA-(apurinic or apyrimidinic site) endonuclease activity"/>
    <property type="evidence" value="ECO:0007669"/>
    <property type="project" value="UniProtKB-EC"/>
</dbReference>
<dbReference type="PANTHER" id="PTHR43286:SF1">
    <property type="entry name" value="ENDONUCLEASE III-LIKE PROTEIN 1"/>
    <property type="match status" value="1"/>
</dbReference>
<feature type="compositionally biased region" description="Low complexity" evidence="13">
    <location>
        <begin position="8"/>
        <end position="22"/>
    </location>
</feature>
<evidence type="ECO:0000313" key="16">
    <source>
        <dbReference type="Proteomes" id="UP000198341"/>
    </source>
</evidence>
<dbReference type="FunFam" id="1.10.340.30:FF:000005">
    <property type="entry name" value="Endonuclease III-like protein 1"/>
    <property type="match status" value="1"/>
</dbReference>
<dbReference type="GeneID" id="19012504"/>
<gene>
    <name evidence="12" type="primary">NTH1</name>
    <name evidence="15" type="ordered locus">Bathy12g03470</name>
</gene>
<dbReference type="Pfam" id="PF00730">
    <property type="entry name" value="HhH-GPD"/>
    <property type="match status" value="1"/>
</dbReference>
<dbReference type="Gene3D" id="1.10.340.30">
    <property type="entry name" value="Hypothetical protein, domain 2"/>
    <property type="match status" value="1"/>
</dbReference>
<feature type="domain" description="HhH-GPD" evidence="14">
    <location>
        <begin position="134"/>
        <end position="295"/>
    </location>
</feature>
<proteinExistence type="inferred from homology"/>
<dbReference type="PANTHER" id="PTHR43286">
    <property type="entry name" value="ENDONUCLEASE III-LIKE PROTEIN 1"/>
    <property type="match status" value="1"/>
</dbReference>
<evidence type="ECO:0000256" key="2">
    <source>
        <dbReference type="ARBA" id="ARBA00008343"/>
    </source>
</evidence>
<evidence type="ECO:0000256" key="7">
    <source>
        <dbReference type="ARBA" id="ARBA00023004"/>
    </source>
</evidence>
<dbReference type="SMART" id="SM00478">
    <property type="entry name" value="ENDO3c"/>
    <property type="match status" value="1"/>
</dbReference>
<dbReference type="GO" id="GO:0005634">
    <property type="term" value="C:nucleus"/>
    <property type="evidence" value="ECO:0007669"/>
    <property type="project" value="InterPro"/>
</dbReference>
<evidence type="ECO:0000256" key="3">
    <source>
        <dbReference type="ARBA" id="ARBA00022485"/>
    </source>
</evidence>
<evidence type="ECO:0000256" key="8">
    <source>
        <dbReference type="ARBA" id="ARBA00023014"/>
    </source>
</evidence>
<dbReference type="HAMAP" id="MF_03183">
    <property type="entry name" value="Endonuclease_III_Nth"/>
    <property type="match status" value="1"/>
</dbReference>
<organism evidence="15 16">
    <name type="scientific">Bathycoccus prasinos</name>
    <dbReference type="NCBI Taxonomy" id="41875"/>
    <lineage>
        <taxon>Eukaryota</taxon>
        <taxon>Viridiplantae</taxon>
        <taxon>Chlorophyta</taxon>
        <taxon>Mamiellophyceae</taxon>
        <taxon>Mamiellales</taxon>
        <taxon>Bathycoccaceae</taxon>
        <taxon>Bathycoccus</taxon>
    </lineage>
</organism>
<dbReference type="Proteomes" id="UP000198341">
    <property type="component" value="Chromosome 12"/>
</dbReference>
<keyword evidence="8" id="KW-0411">Iron-sulfur</keyword>
<evidence type="ECO:0000313" key="15">
    <source>
        <dbReference type="EMBL" id="CCO18954.1"/>
    </source>
</evidence>
<keyword evidence="9 12" id="KW-0234">DNA repair</keyword>
<keyword evidence="7" id="KW-0408">Iron</keyword>
<evidence type="ECO:0000256" key="1">
    <source>
        <dbReference type="ARBA" id="ARBA00001966"/>
    </source>
</evidence>
<dbReference type="EC" id="4.2.99.18" evidence="12"/>
<dbReference type="InterPro" id="IPR011257">
    <property type="entry name" value="DNA_glycosylase"/>
</dbReference>
<evidence type="ECO:0000256" key="9">
    <source>
        <dbReference type="ARBA" id="ARBA00023204"/>
    </source>
</evidence>
<protein>
    <recommendedName>
        <fullName evidence="12">Endonuclease III homolog</fullName>
        <ecNumber evidence="12">3.2.2.-</ecNumber>
        <ecNumber evidence="12">4.2.99.18</ecNumber>
    </recommendedName>
    <alternativeName>
        <fullName evidence="12">Bifunctional DNA N-glycosylase/DNA-(apurinic or apyrimidinic site) lyase</fullName>
        <shortName evidence="12">DNA glycosylase/AP lyase</shortName>
    </alternativeName>
</protein>
<sequence>MVSRDGTTKSSFSNTKTNYSFTNEKKRERGGGKKKTLTTIVSAAQAAKSNDPVDNDDNDELLKTPTKKKKTNKTTNNVKHERAPPKNWEECLAKIKQMRKNGPLAPVDTMGCEKIAETSDEKQKRYRTLISAMLSSQTKDQINHATMNKLIALNKDTAEGILNTTEDDLDEIIHQVGFHRNKAKYLRAAAKICVEKYGGDIPPDLESLVELPGVGPKMGHLIMNVGWEKPSGICVDVHVHRITERLGWVSESCAVTNAGSPRKRTPEDTRVALENWLPKDEWVEINPLLVGFGQLYCTPLRPKCSECDVADLCQNAFRDAATPTKKKNNLKSSKN</sequence>
<name>K8ELW6_9CHLO</name>
<comment type="catalytic activity">
    <reaction evidence="12">
        <text>2'-deoxyribonucleotide-(2'-deoxyribose 5'-phosphate)-2'-deoxyribonucleotide-DNA = a 3'-end 2'-deoxyribonucleotide-(2,3-dehydro-2,3-deoxyribose 5'-phosphate)-DNA + a 5'-end 5'-phospho-2'-deoxyribonucleoside-DNA + H(+)</text>
        <dbReference type="Rhea" id="RHEA:66592"/>
        <dbReference type="Rhea" id="RHEA-COMP:13180"/>
        <dbReference type="Rhea" id="RHEA-COMP:16897"/>
        <dbReference type="Rhea" id="RHEA-COMP:17067"/>
        <dbReference type="ChEBI" id="CHEBI:15378"/>
        <dbReference type="ChEBI" id="CHEBI:136412"/>
        <dbReference type="ChEBI" id="CHEBI:157695"/>
        <dbReference type="ChEBI" id="CHEBI:167181"/>
        <dbReference type="EC" id="4.2.99.18"/>
    </reaction>
</comment>
<dbReference type="AlphaFoldDB" id="K8ELW6"/>
<comment type="function">
    <text evidence="12">Bifunctional DNA N-glycosylase with associated apurinic/apyrimidinic (AP) lyase function that catalyzes the first step in base excision repair (BER), the primary repair pathway for the repair of oxidative DNA damage. The DNA N-glycosylase activity releases the damaged DNA base from DNA by cleaving the N-glycosidic bond, leaving an AP site. The AP lyase activity cleaves the phosphodiester bond 3' to the AP site by a beta-elimination. Primarily recognizes and repairs oxidative base damage of pyrimidines.</text>
</comment>
<dbReference type="InterPro" id="IPR023170">
    <property type="entry name" value="HhH_base_excis_C"/>
</dbReference>
<dbReference type="InterPro" id="IPR004035">
    <property type="entry name" value="Endouclease-III_FeS-bd_BS"/>
</dbReference>
<comment type="caution">
    <text evidence="12">Lacks conserved residue(s) required for the propagation of feature annotation.</text>
</comment>
<dbReference type="InterPro" id="IPR000445">
    <property type="entry name" value="HhH_motif"/>
</dbReference>
<keyword evidence="16" id="KW-1185">Reference proteome</keyword>
<dbReference type="CDD" id="cd00056">
    <property type="entry name" value="ENDO3c"/>
    <property type="match status" value="1"/>
</dbReference>
<keyword evidence="10 12" id="KW-0456">Lyase</keyword>
<dbReference type="GO" id="GO:0003677">
    <property type="term" value="F:DNA binding"/>
    <property type="evidence" value="ECO:0007669"/>
    <property type="project" value="UniProtKB-UniRule"/>
</dbReference>
<dbReference type="GO" id="GO:0006285">
    <property type="term" value="P:base-excision repair, AP site formation"/>
    <property type="evidence" value="ECO:0007669"/>
    <property type="project" value="UniProtKB-UniRule"/>
</dbReference>
<dbReference type="EC" id="3.2.2.-" evidence="12"/>
<dbReference type="EMBL" id="FO082267">
    <property type="protein sequence ID" value="CCO18954.1"/>
    <property type="molecule type" value="Genomic_DNA"/>
</dbReference>
<dbReference type="SUPFAM" id="SSF48150">
    <property type="entry name" value="DNA-glycosylase"/>
    <property type="match status" value="1"/>
</dbReference>
<keyword evidence="4" id="KW-0479">Metal-binding</keyword>
<evidence type="ECO:0000256" key="12">
    <source>
        <dbReference type="HAMAP-Rule" id="MF_03183"/>
    </source>
</evidence>
<dbReference type="GO" id="GO:0046872">
    <property type="term" value="F:metal ion binding"/>
    <property type="evidence" value="ECO:0007669"/>
    <property type="project" value="UniProtKB-KW"/>
</dbReference>
<dbReference type="InterPro" id="IPR003265">
    <property type="entry name" value="HhH-GPD_domain"/>
</dbReference>
<evidence type="ECO:0000256" key="11">
    <source>
        <dbReference type="ARBA" id="ARBA00023295"/>
    </source>
</evidence>
<comment type="similarity">
    <text evidence="2 12">Belongs to the Nth/MutY family.</text>
</comment>
<dbReference type="RefSeq" id="XP_007509839.1">
    <property type="nucleotide sequence ID" value="XM_007509777.1"/>
</dbReference>
<keyword evidence="11 12" id="KW-0326">Glycosidase</keyword>
<evidence type="ECO:0000256" key="5">
    <source>
        <dbReference type="ARBA" id="ARBA00022763"/>
    </source>
</evidence>
<keyword evidence="5 12" id="KW-0227">DNA damage</keyword>
<dbReference type="STRING" id="41875.K8ELW6"/>
<dbReference type="Gene3D" id="1.10.1670.10">
    <property type="entry name" value="Helix-hairpin-Helix base-excision DNA repair enzymes (C-terminal)"/>
    <property type="match status" value="1"/>
</dbReference>
<dbReference type="PROSITE" id="PS00764">
    <property type="entry name" value="ENDONUCLEASE_III_1"/>
    <property type="match status" value="1"/>
</dbReference>
<reference evidence="15 16" key="1">
    <citation type="submission" date="2011-10" db="EMBL/GenBank/DDBJ databases">
        <authorList>
            <person name="Genoscope - CEA"/>
        </authorList>
    </citation>
    <scope>NUCLEOTIDE SEQUENCE [LARGE SCALE GENOMIC DNA]</scope>
    <source>
        <strain evidence="15 16">RCC 1105</strain>
    </source>
</reference>
<dbReference type="OrthoDB" id="2099276at2759"/>
<keyword evidence="6 12" id="KW-0378">Hydrolase</keyword>
<evidence type="ECO:0000256" key="6">
    <source>
        <dbReference type="ARBA" id="ARBA00022801"/>
    </source>
</evidence>
<dbReference type="GO" id="GO:0051539">
    <property type="term" value="F:4 iron, 4 sulfur cluster binding"/>
    <property type="evidence" value="ECO:0007669"/>
    <property type="project" value="UniProtKB-KW"/>
</dbReference>